<comment type="caution">
    <text evidence="9">The sequence shown here is derived from an EMBL/GenBank/DDBJ whole genome shotgun (WGS) entry which is preliminary data.</text>
</comment>
<feature type="domain" description="Myb-like" evidence="7">
    <location>
        <begin position="68"/>
        <end position="118"/>
    </location>
</feature>
<dbReference type="InterPro" id="IPR001005">
    <property type="entry name" value="SANT/Myb"/>
</dbReference>
<evidence type="ECO:0000256" key="3">
    <source>
        <dbReference type="ARBA" id="ARBA00023015"/>
    </source>
</evidence>
<dbReference type="CDD" id="cd00167">
    <property type="entry name" value="SANT"/>
    <property type="match status" value="2"/>
</dbReference>
<evidence type="ECO:0000256" key="4">
    <source>
        <dbReference type="ARBA" id="ARBA00023125"/>
    </source>
</evidence>
<dbReference type="GO" id="GO:0043565">
    <property type="term" value="F:sequence-specific DNA binding"/>
    <property type="evidence" value="ECO:0007669"/>
    <property type="project" value="InterPro"/>
</dbReference>
<proteinExistence type="predicted"/>
<evidence type="ECO:0000313" key="9">
    <source>
        <dbReference type="EMBL" id="KAG6764206.1"/>
    </source>
</evidence>
<evidence type="ECO:0000259" key="7">
    <source>
        <dbReference type="PROSITE" id="PS50090"/>
    </source>
</evidence>
<evidence type="ECO:0000256" key="6">
    <source>
        <dbReference type="ARBA" id="ARBA00023242"/>
    </source>
</evidence>
<evidence type="ECO:0000256" key="2">
    <source>
        <dbReference type="ARBA" id="ARBA00022737"/>
    </source>
</evidence>
<dbReference type="SMART" id="SM00717">
    <property type="entry name" value="SANT"/>
    <property type="match status" value="2"/>
</dbReference>
<protein>
    <submittedName>
        <fullName evidence="9">Uncharacterized protein</fullName>
    </submittedName>
</protein>
<organism evidence="9 10">
    <name type="scientific">Populus tomentosa</name>
    <name type="common">Chinese white poplar</name>
    <dbReference type="NCBI Taxonomy" id="118781"/>
    <lineage>
        <taxon>Eukaryota</taxon>
        <taxon>Viridiplantae</taxon>
        <taxon>Streptophyta</taxon>
        <taxon>Embryophyta</taxon>
        <taxon>Tracheophyta</taxon>
        <taxon>Spermatophyta</taxon>
        <taxon>Magnoliopsida</taxon>
        <taxon>eudicotyledons</taxon>
        <taxon>Gunneridae</taxon>
        <taxon>Pentapetalae</taxon>
        <taxon>rosids</taxon>
        <taxon>fabids</taxon>
        <taxon>Malpighiales</taxon>
        <taxon>Salicaceae</taxon>
        <taxon>Saliceae</taxon>
        <taxon>Populus</taxon>
    </lineage>
</organism>
<keyword evidence="5" id="KW-0804">Transcription</keyword>
<dbReference type="Pfam" id="PF00249">
    <property type="entry name" value="Myb_DNA-binding"/>
    <property type="match status" value="2"/>
</dbReference>
<dbReference type="FunFam" id="1.10.10.60:FF:000011">
    <property type="entry name" value="Myb transcription factor"/>
    <property type="match status" value="1"/>
</dbReference>
<evidence type="ECO:0000256" key="1">
    <source>
        <dbReference type="ARBA" id="ARBA00004123"/>
    </source>
</evidence>
<dbReference type="OrthoDB" id="2143914at2759"/>
<dbReference type="AlphaFoldDB" id="A0A8X7Z848"/>
<keyword evidence="10" id="KW-1185">Reference proteome</keyword>
<evidence type="ECO:0000313" key="10">
    <source>
        <dbReference type="Proteomes" id="UP000886885"/>
    </source>
</evidence>
<dbReference type="InterPro" id="IPR009057">
    <property type="entry name" value="Homeodomain-like_sf"/>
</dbReference>
<accession>A0A8X7Z848</accession>
<dbReference type="GO" id="GO:0003700">
    <property type="term" value="F:DNA-binding transcription factor activity"/>
    <property type="evidence" value="ECO:0007669"/>
    <property type="project" value="InterPro"/>
</dbReference>
<feature type="domain" description="HTH myb-type" evidence="8">
    <location>
        <begin position="15"/>
        <end position="67"/>
    </location>
</feature>
<feature type="domain" description="HTH myb-type" evidence="8">
    <location>
        <begin position="68"/>
        <end position="122"/>
    </location>
</feature>
<keyword evidence="2" id="KW-0677">Repeat</keyword>
<keyword evidence="3" id="KW-0805">Transcription regulation</keyword>
<dbReference type="GO" id="GO:0005634">
    <property type="term" value="C:nucleus"/>
    <property type="evidence" value="ECO:0007669"/>
    <property type="project" value="UniProtKB-SubCell"/>
</dbReference>
<keyword evidence="6" id="KW-0539">Nucleus</keyword>
<dbReference type="PROSITE" id="PS50090">
    <property type="entry name" value="MYB_LIKE"/>
    <property type="match status" value="2"/>
</dbReference>
<reference evidence="9" key="1">
    <citation type="journal article" date="2020" name="bioRxiv">
        <title>Hybrid origin of Populus tomentosa Carr. identified through genome sequencing and phylogenomic analysis.</title>
        <authorList>
            <person name="An X."/>
            <person name="Gao K."/>
            <person name="Chen Z."/>
            <person name="Li J."/>
            <person name="Yang X."/>
            <person name="Yang X."/>
            <person name="Zhou J."/>
            <person name="Guo T."/>
            <person name="Zhao T."/>
            <person name="Huang S."/>
            <person name="Miao D."/>
            <person name="Khan W.U."/>
            <person name="Rao P."/>
            <person name="Ye M."/>
            <person name="Lei B."/>
            <person name="Liao W."/>
            <person name="Wang J."/>
            <person name="Ji L."/>
            <person name="Li Y."/>
            <person name="Guo B."/>
            <person name="Mustafa N.S."/>
            <person name="Li S."/>
            <person name="Yun Q."/>
            <person name="Keller S.R."/>
            <person name="Mao J."/>
            <person name="Zhang R."/>
            <person name="Strauss S.H."/>
        </authorList>
    </citation>
    <scope>NUCLEOTIDE SEQUENCE</scope>
    <source>
        <strain evidence="9">GM15</strain>
        <tissue evidence="9">Leaf</tissue>
    </source>
</reference>
<dbReference type="SUPFAM" id="SSF46689">
    <property type="entry name" value="Homeodomain-like"/>
    <property type="match status" value="1"/>
</dbReference>
<gene>
    <name evidence="9" type="ORF">POTOM_031665</name>
</gene>
<sequence>MLGVRKRICSPREEESELRRGPWTLEEDTLLTHYITLHGEGRWNMLARGAGLKRTGKSCRLRWLNYLKPDIKRGNLTPQEQLLILELHSKWGNRWSKIAQHLPGRTDNEIKNYWRTKVQKEARQLNIEANSKRFLDAVRSYWMPRLIQKIEQASYSSSLTTLDSLADREVRSTPSHPPVHNSLPTLLCPPESRFTHYSNPGSENSFSVTSPYLLSTNSNTISQQPDEILENPSLLGDPVCNNLILSDTYNKEGSSYDMDGFNVASVGMGTHDNSPLECQVAEGNWVFDSMEDTLWNMDDMWVFRDLRETGI</sequence>
<feature type="domain" description="Myb-like" evidence="7">
    <location>
        <begin position="15"/>
        <end position="67"/>
    </location>
</feature>
<dbReference type="Gene3D" id="1.10.10.60">
    <property type="entry name" value="Homeodomain-like"/>
    <property type="match status" value="2"/>
</dbReference>
<dbReference type="PANTHER" id="PTHR45675:SF30">
    <property type="entry name" value="TRANSCRIPTION FACTOR MYB62"/>
    <property type="match status" value="1"/>
</dbReference>
<dbReference type="FunFam" id="1.10.10.60:FF:000107">
    <property type="entry name" value="MYB transcription factor"/>
    <property type="match status" value="1"/>
</dbReference>
<dbReference type="InterPro" id="IPR044676">
    <property type="entry name" value="EOBI/EOBII-like_plant"/>
</dbReference>
<dbReference type="Proteomes" id="UP000886885">
    <property type="component" value="Chromosome 8D"/>
</dbReference>
<dbReference type="PROSITE" id="PS51294">
    <property type="entry name" value="HTH_MYB"/>
    <property type="match status" value="2"/>
</dbReference>
<evidence type="ECO:0000256" key="5">
    <source>
        <dbReference type="ARBA" id="ARBA00023163"/>
    </source>
</evidence>
<keyword evidence="4" id="KW-0238">DNA-binding</keyword>
<name>A0A8X7Z848_POPTO</name>
<dbReference type="PANTHER" id="PTHR45675">
    <property type="entry name" value="MYB TRANSCRIPTION FACTOR-RELATED-RELATED"/>
    <property type="match status" value="1"/>
</dbReference>
<dbReference type="EMBL" id="JAAWWB010000016">
    <property type="protein sequence ID" value="KAG6764206.1"/>
    <property type="molecule type" value="Genomic_DNA"/>
</dbReference>
<evidence type="ECO:0000259" key="8">
    <source>
        <dbReference type="PROSITE" id="PS51294"/>
    </source>
</evidence>
<dbReference type="InterPro" id="IPR017930">
    <property type="entry name" value="Myb_dom"/>
</dbReference>
<comment type="subcellular location">
    <subcellularLocation>
        <location evidence="1">Nucleus</location>
    </subcellularLocation>
</comment>